<evidence type="ECO:0000256" key="8">
    <source>
        <dbReference type="ARBA" id="ARBA00022982"/>
    </source>
</evidence>
<dbReference type="Gene3D" id="2.60.260.40">
    <property type="entry name" value="q5lls5 like domains"/>
    <property type="match status" value="1"/>
</dbReference>
<comment type="subcellular location">
    <subcellularLocation>
        <location evidence="2">Mitochondrion inner membrane</location>
        <topology evidence="2">Peripheral membrane protein</topology>
        <orientation evidence="2">Matrix side</orientation>
    </subcellularLocation>
</comment>
<evidence type="ECO:0000259" key="12">
    <source>
        <dbReference type="Pfam" id="PF10276"/>
    </source>
</evidence>
<reference evidence="13" key="2">
    <citation type="submission" date="2021-01" db="UniProtKB">
        <authorList>
            <consortium name="EnsemblMetazoa"/>
        </authorList>
    </citation>
    <scope>IDENTIFICATION</scope>
</reference>
<evidence type="ECO:0000256" key="6">
    <source>
        <dbReference type="ARBA" id="ARBA00022792"/>
    </source>
</evidence>
<proteinExistence type="inferred from homology"/>
<keyword evidence="5 11" id="KW-0679">Respiratory chain</keyword>
<keyword evidence="7" id="KW-0809">Transit peptide</keyword>
<keyword evidence="8 11" id="KW-0249">Electron transport</keyword>
<comment type="function">
    <text evidence="1 11">Accessory subunit of the mitochondrial membrane respiratory chain NADH dehydrogenase (Complex I), that is believed not to be involved in catalysis. Complex I functions in the transfer of electrons from NADH to the respiratory chain. The immediate electron acceptor for the enzyme is believed to be ubiquinone.</text>
</comment>
<evidence type="ECO:0000256" key="7">
    <source>
        <dbReference type="ARBA" id="ARBA00022946"/>
    </source>
</evidence>
<dbReference type="RefSeq" id="XP_030830982.1">
    <property type="nucleotide sequence ID" value="XM_030975122.1"/>
</dbReference>
<dbReference type="InParanoid" id="A0A7M7N4E1"/>
<keyword evidence="4 11" id="KW-0813">Transport</keyword>
<keyword evidence="14" id="KW-1185">Reference proteome</keyword>
<keyword evidence="9 11" id="KW-0496">Mitochondrion</keyword>
<evidence type="ECO:0000313" key="13">
    <source>
        <dbReference type="EnsemblMetazoa" id="XP_030830982"/>
    </source>
</evidence>
<evidence type="ECO:0000256" key="9">
    <source>
        <dbReference type="ARBA" id="ARBA00023128"/>
    </source>
</evidence>
<dbReference type="CTD" id="4726"/>
<evidence type="ECO:0000256" key="2">
    <source>
        <dbReference type="ARBA" id="ARBA00004443"/>
    </source>
</evidence>
<dbReference type="InterPro" id="IPR016668">
    <property type="entry name" value="NDUFS6"/>
</dbReference>
<comment type="similarity">
    <text evidence="3 11">Belongs to the complex I NDUFS6 subunit family.</text>
</comment>
<dbReference type="GO" id="GO:0045271">
    <property type="term" value="C:respiratory chain complex I"/>
    <property type="evidence" value="ECO:0000318"/>
    <property type="project" value="GO_Central"/>
</dbReference>
<dbReference type="Pfam" id="PF10276">
    <property type="entry name" value="zf-CHCC"/>
    <property type="match status" value="1"/>
</dbReference>
<evidence type="ECO:0000256" key="1">
    <source>
        <dbReference type="ARBA" id="ARBA00003195"/>
    </source>
</evidence>
<keyword evidence="6 11" id="KW-0999">Mitochondrion inner membrane</keyword>
<evidence type="ECO:0000256" key="4">
    <source>
        <dbReference type="ARBA" id="ARBA00022448"/>
    </source>
</evidence>
<reference evidence="14" key="1">
    <citation type="submission" date="2015-02" db="EMBL/GenBank/DDBJ databases">
        <title>Genome sequencing for Strongylocentrotus purpuratus.</title>
        <authorList>
            <person name="Murali S."/>
            <person name="Liu Y."/>
            <person name="Vee V."/>
            <person name="English A."/>
            <person name="Wang M."/>
            <person name="Skinner E."/>
            <person name="Han Y."/>
            <person name="Muzny D.M."/>
            <person name="Worley K.C."/>
            <person name="Gibbs R.A."/>
        </authorList>
    </citation>
    <scope>NUCLEOTIDE SEQUENCE</scope>
</reference>
<dbReference type="OrthoDB" id="307899at2759"/>
<evidence type="ECO:0000256" key="11">
    <source>
        <dbReference type="PIRNR" id="PIRNR016564"/>
    </source>
</evidence>
<dbReference type="GO" id="GO:0006120">
    <property type="term" value="P:mitochondrial electron transport, NADH to ubiquinone"/>
    <property type="evidence" value="ECO:0000318"/>
    <property type="project" value="GO_Central"/>
</dbReference>
<dbReference type="Proteomes" id="UP000007110">
    <property type="component" value="Unassembled WGS sequence"/>
</dbReference>
<dbReference type="KEGG" id="spu:754972"/>
<evidence type="ECO:0000313" key="14">
    <source>
        <dbReference type="Proteomes" id="UP000007110"/>
    </source>
</evidence>
<dbReference type="PIRSF" id="PIRSF016564">
    <property type="entry name" value="CI-13KD-A"/>
    <property type="match status" value="1"/>
</dbReference>
<accession>A0A7M7N4E1</accession>
<keyword evidence="10 11" id="KW-0472">Membrane</keyword>
<dbReference type="AlphaFoldDB" id="A0A7M7N4E1"/>
<dbReference type="PANTHER" id="PTHR13156:SF0">
    <property type="entry name" value="NADH DEHYDROGENASE [UBIQUINONE] IRON-SULFUR PROTEIN 6, MITOCHONDRIAL"/>
    <property type="match status" value="1"/>
</dbReference>
<organism evidence="13 14">
    <name type="scientific">Strongylocentrotus purpuratus</name>
    <name type="common">Purple sea urchin</name>
    <dbReference type="NCBI Taxonomy" id="7668"/>
    <lineage>
        <taxon>Eukaryota</taxon>
        <taxon>Metazoa</taxon>
        <taxon>Echinodermata</taxon>
        <taxon>Eleutherozoa</taxon>
        <taxon>Echinozoa</taxon>
        <taxon>Echinoidea</taxon>
        <taxon>Euechinoidea</taxon>
        <taxon>Echinacea</taxon>
        <taxon>Camarodonta</taxon>
        <taxon>Echinidea</taxon>
        <taxon>Strongylocentrotidae</taxon>
        <taxon>Strongylocentrotus</taxon>
    </lineage>
</organism>
<dbReference type="GO" id="GO:0005743">
    <property type="term" value="C:mitochondrial inner membrane"/>
    <property type="evidence" value="ECO:0007669"/>
    <property type="project" value="UniProtKB-SubCell"/>
</dbReference>
<evidence type="ECO:0000256" key="3">
    <source>
        <dbReference type="ARBA" id="ARBA00007291"/>
    </source>
</evidence>
<sequence length="124" mass="13760">MAALRLLFRRASSSNLVRFSAVRQPIVTSTRLFCSGEKVTHTGQVYDEGDYRKVRFVDREKEVNEQFAIDLVHEEPPIEINGRSVHCDGGGGPLGHPKVYINLDPSGPHPCGYCGLRYVAAGHH</sequence>
<evidence type="ECO:0000256" key="10">
    <source>
        <dbReference type="ARBA" id="ARBA00023136"/>
    </source>
</evidence>
<name>A0A7M7N4E1_STRPU</name>
<feature type="domain" description="Zinc finger CHCC-type" evidence="12">
    <location>
        <begin position="82"/>
        <end position="118"/>
    </location>
</feature>
<dbReference type="OMA" id="GSHTCGY"/>
<evidence type="ECO:0000256" key="5">
    <source>
        <dbReference type="ARBA" id="ARBA00022660"/>
    </source>
</evidence>
<dbReference type="InterPro" id="IPR019401">
    <property type="entry name" value="Znf_CHCC"/>
</dbReference>
<dbReference type="GeneID" id="754972"/>
<dbReference type="PANTHER" id="PTHR13156">
    <property type="entry name" value="NADH-UBIQUINONE OXIDOREDUCTASE 13 KD-A SUBUNIT"/>
    <property type="match status" value="1"/>
</dbReference>
<protein>
    <recommendedName>
        <fullName evidence="11">NADH dehydrogenase [ubiquinone] iron-sulfur protein 6, mitochondrial</fullName>
    </recommendedName>
</protein>
<dbReference type="EnsemblMetazoa" id="XM_030975122">
    <property type="protein sequence ID" value="XP_030830982"/>
    <property type="gene ID" value="LOC754972"/>
</dbReference>